<proteinExistence type="predicted"/>
<evidence type="ECO:0000259" key="1">
    <source>
        <dbReference type="Pfam" id="PF18154"/>
    </source>
</evidence>
<gene>
    <name evidence="3" type="ORF">HDA45_002388</name>
</gene>
<dbReference type="Proteomes" id="UP000580861">
    <property type="component" value="Unassembled WGS sequence"/>
</dbReference>
<dbReference type="InterPro" id="IPR041191">
    <property type="entry name" value="pPIWI_RE_Y"/>
</dbReference>
<name>A0A841B097_9PSEU</name>
<sequence>MTTLGKEEQLLGTVASALVTLDELRDLTAFRMPYPAKVQSALDRLALHCLRRGARPPSSAPGLVRWGYQRPLGSWPLVLPTDVYPDDGFLVDKLSGAPTALCHEIALCAEAANPFLEVSRQVAEMAAFAAERGRTSAYGATRNVLAAHPVLTEERLSSMVFKPGVRVLDEYLGKFYVKIGPGFAIDGRIHACDGCGGLLLPAGEEGWWCEREECAAEGLVTPGEYWDYEVRIRVQGDRRHRQFVSDPGKAVLRLGDKIARAGVRVEYWPLTGTGDLRVTVPGGEARTVRIVDWHSPALLGRAIAASVAGTGADIAYWVVAQYRIDADPGYQRIATEHAKSSRIFSEDQFADMLRQEASSHA</sequence>
<feature type="domain" description="REase associating with pPIWI RE" evidence="1">
    <location>
        <begin position="248"/>
        <end position="358"/>
    </location>
</feature>
<keyword evidence="4" id="KW-1185">Reference proteome</keyword>
<reference evidence="3 4" key="1">
    <citation type="submission" date="2020-08" db="EMBL/GenBank/DDBJ databases">
        <title>Sequencing the genomes of 1000 actinobacteria strains.</title>
        <authorList>
            <person name="Klenk H.-P."/>
        </authorList>
    </citation>
    <scope>NUCLEOTIDE SEQUENCE [LARGE SCALE GENOMIC DNA]</scope>
    <source>
        <strain evidence="3 4">DSM 45272</strain>
    </source>
</reference>
<protein>
    <recommendedName>
        <fullName evidence="5">REase associating with pPIWI RE domain-containing protein</fullName>
    </recommendedName>
</protein>
<dbReference type="Pfam" id="PF18156">
    <property type="entry name" value="pPIWI_RE_Y"/>
    <property type="match status" value="1"/>
</dbReference>
<comment type="caution">
    <text evidence="3">The sequence shown here is derived from an EMBL/GenBank/DDBJ whole genome shotgun (WGS) entry which is preliminary data.</text>
</comment>
<evidence type="ECO:0000313" key="3">
    <source>
        <dbReference type="EMBL" id="MBB5852301.1"/>
    </source>
</evidence>
<evidence type="ECO:0000259" key="2">
    <source>
        <dbReference type="Pfam" id="PF18156"/>
    </source>
</evidence>
<dbReference type="Pfam" id="PF18154">
    <property type="entry name" value="pPIWI_RE_REase"/>
    <property type="match status" value="1"/>
</dbReference>
<organism evidence="3 4">
    <name type="scientific">Amycolatopsis umgeniensis</name>
    <dbReference type="NCBI Taxonomy" id="336628"/>
    <lineage>
        <taxon>Bacteria</taxon>
        <taxon>Bacillati</taxon>
        <taxon>Actinomycetota</taxon>
        <taxon>Actinomycetes</taxon>
        <taxon>Pseudonocardiales</taxon>
        <taxon>Pseudonocardiaceae</taxon>
        <taxon>Amycolatopsis</taxon>
    </lineage>
</organism>
<dbReference type="RefSeq" id="WP_221471094.1">
    <property type="nucleotide sequence ID" value="NZ_JACHMX010000001.1"/>
</dbReference>
<evidence type="ECO:0000313" key="4">
    <source>
        <dbReference type="Proteomes" id="UP000580861"/>
    </source>
</evidence>
<accession>A0A841B097</accession>
<feature type="domain" description="pPIWI-RE three-gene island" evidence="2">
    <location>
        <begin position="11"/>
        <end position="152"/>
    </location>
</feature>
<evidence type="ECO:0008006" key="5">
    <source>
        <dbReference type="Google" id="ProtNLM"/>
    </source>
</evidence>
<dbReference type="InterPro" id="IPR040828">
    <property type="entry name" value="pPIWI_RE_REase"/>
</dbReference>
<dbReference type="EMBL" id="JACHMX010000001">
    <property type="protein sequence ID" value="MBB5852301.1"/>
    <property type="molecule type" value="Genomic_DNA"/>
</dbReference>
<dbReference type="AlphaFoldDB" id="A0A841B097"/>